<dbReference type="PANTHER" id="PTHR33303">
    <property type="entry name" value="CYTOPLASMIC PROTEIN-RELATED"/>
    <property type="match status" value="1"/>
</dbReference>
<proteinExistence type="predicted"/>
<organism evidence="2 3">
    <name type="scientific">Actinoallomurus liliacearum</name>
    <dbReference type="NCBI Taxonomy" id="1080073"/>
    <lineage>
        <taxon>Bacteria</taxon>
        <taxon>Bacillati</taxon>
        <taxon>Actinomycetota</taxon>
        <taxon>Actinomycetes</taxon>
        <taxon>Streptosporangiales</taxon>
        <taxon>Thermomonosporaceae</taxon>
        <taxon>Actinoallomurus</taxon>
    </lineage>
</organism>
<keyword evidence="3" id="KW-1185">Reference proteome</keyword>
<dbReference type="PANTHER" id="PTHR33303:SF2">
    <property type="entry name" value="COA-BINDING DOMAIN-CONTAINING PROTEIN"/>
    <property type="match status" value="1"/>
</dbReference>
<evidence type="ECO:0000313" key="3">
    <source>
        <dbReference type="Proteomes" id="UP001500212"/>
    </source>
</evidence>
<dbReference type="InterPro" id="IPR036291">
    <property type="entry name" value="NAD(P)-bd_dom_sf"/>
</dbReference>
<feature type="domain" description="CoA-binding" evidence="1">
    <location>
        <begin position="20"/>
        <end position="105"/>
    </location>
</feature>
<dbReference type="Proteomes" id="UP001500212">
    <property type="component" value="Unassembled WGS sequence"/>
</dbReference>
<dbReference type="EMBL" id="BAABHJ010000005">
    <property type="protein sequence ID" value="GAA4606992.1"/>
    <property type="molecule type" value="Genomic_DNA"/>
</dbReference>
<dbReference type="Gene3D" id="3.40.50.720">
    <property type="entry name" value="NAD(P)-binding Rossmann-like Domain"/>
    <property type="match status" value="1"/>
</dbReference>
<gene>
    <name evidence="2" type="ORF">GCM10023195_26030</name>
</gene>
<protein>
    <submittedName>
        <fullName evidence="2">CoA-binding protein</fullName>
    </submittedName>
</protein>
<reference evidence="3" key="1">
    <citation type="journal article" date="2019" name="Int. J. Syst. Evol. Microbiol.">
        <title>The Global Catalogue of Microorganisms (GCM) 10K type strain sequencing project: providing services to taxonomists for standard genome sequencing and annotation.</title>
        <authorList>
            <consortium name="The Broad Institute Genomics Platform"/>
            <consortium name="The Broad Institute Genome Sequencing Center for Infectious Disease"/>
            <person name="Wu L."/>
            <person name="Ma J."/>
        </authorList>
    </citation>
    <scope>NUCLEOTIDE SEQUENCE [LARGE SCALE GENOMIC DNA]</scope>
    <source>
        <strain evidence="3">JCM 17938</strain>
    </source>
</reference>
<comment type="caution">
    <text evidence="2">The sequence shown here is derived from an EMBL/GenBank/DDBJ whole genome shotgun (WGS) entry which is preliminary data.</text>
</comment>
<evidence type="ECO:0000259" key="1">
    <source>
        <dbReference type="SMART" id="SM00881"/>
    </source>
</evidence>
<evidence type="ECO:0000313" key="2">
    <source>
        <dbReference type="EMBL" id="GAA4606992.1"/>
    </source>
</evidence>
<dbReference type="SMART" id="SM00881">
    <property type="entry name" value="CoA_binding"/>
    <property type="match status" value="1"/>
</dbReference>
<dbReference type="SUPFAM" id="SSF51735">
    <property type="entry name" value="NAD(P)-binding Rossmann-fold domains"/>
    <property type="match status" value="1"/>
</dbReference>
<dbReference type="Pfam" id="PF13380">
    <property type="entry name" value="CoA_binding_2"/>
    <property type="match status" value="1"/>
</dbReference>
<sequence>MVGTVMSESYADEAVIRRVLLESRTWAFVGLRDNPGRTAYDMAQLLQSRGKTIVPVHPGAETVLGEPGVPSLAEVTRRVDVVGVYRRAEHAGEAADEAIKLFAAYGPRGDGEVRAVWFPLDVIDETAARRVRDAGIDVVMDRCPAIEWARLGLPR</sequence>
<accession>A0ABP8THW8</accession>
<dbReference type="InterPro" id="IPR003781">
    <property type="entry name" value="CoA-bd"/>
</dbReference>
<name>A0ABP8THW8_9ACTN</name>